<name>A0A0B6YJQ4_9EUPU</name>
<feature type="non-terminal residue" evidence="1">
    <location>
        <position position="104"/>
    </location>
</feature>
<evidence type="ECO:0000313" key="1">
    <source>
        <dbReference type="EMBL" id="CEK56422.1"/>
    </source>
</evidence>
<dbReference type="EMBL" id="HACG01009557">
    <property type="protein sequence ID" value="CEK56422.1"/>
    <property type="molecule type" value="Transcribed_RNA"/>
</dbReference>
<dbReference type="AlphaFoldDB" id="A0A0B6YJQ4"/>
<accession>A0A0B6YJQ4</accession>
<protein>
    <submittedName>
        <fullName evidence="1">Uncharacterized protein</fullName>
    </submittedName>
</protein>
<proteinExistence type="predicted"/>
<gene>
    <name evidence="1" type="primary">ORF27614</name>
</gene>
<reference evidence="1" key="1">
    <citation type="submission" date="2014-12" db="EMBL/GenBank/DDBJ databases">
        <title>Insight into the proteome of Arion vulgaris.</title>
        <authorList>
            <person name="Aradska J."/>
            <person name="Bulat T."/>
            <person name="Smidak R."/>
            <person name="Sarate P."/>
            <person name="Gangsoo J."/>
            <person name="Sialana F."/>
            <person name="Bilban M."/>
            <person name="Lubec G."/>
        </authorList>
    </citation>
    <scope>NUCLEOTIDE SEQUENCE</scope>
    <source>
        <tissue evidence="1">Skin</tissue>
    </source>
</reference>
<feature type="non-terminal residue" evidence="1">
    <location>
        <position position="1"/>
    </location>
</feature>
<organism evidence="1">
    <name type="scientific">Arion vulgaris</name>
    <dbReference type="NCBI Taxonomy" id="1028688"/>
    <lineage>
        <taxon>Eukaryota</taxon>
        <taxon>Metazoa</taxon>
        <taxon>Spiralia</taxon>
        <taxon>Lophotrochozoa</taxon>
        <taxon>Mollusca</taxon>
        <taxon>Gastropoda</taxon>
        <taxon>Heterobranchia</taxon>
        <taxon>Euthyneura</taxon>
        <taxon>Panpulmonata</taxon>
        <taxon>Eupulmonata</taxon>
        <taxon>Stylommatophora</taxon>
        <taxon>Helicina</taxon>
        <taxon>Arionoidea</taxon>
        <taxon>Arionidae</taxon>
        <taxon>Arion</taxon>
    </lineage>
</organism>
<sequence length="104" mass="11764">HRDHQDLYAAYLKSVFGEPSQGPVKQAPKSVGNVFTSLSLQSTESGLSALVNFIPEFMNVFVKQNKSEPRLCYLLLKQLVKVVMPPEDSVSRNDLEDKWRLEVV</sequence>